<dbReference type="RefSeq" id="WP_141643584.1">
    <property type="nucleotide sequence ID" value="NZ_VIFM01000060.1"/>
</dbReference>
<evidence type="ECO:0000313" key="4">
    <source>
        <dbReference type="EMBL" id="TQF14732.1"/>
    </source>
</evidence>
<keyword evidence="5" id="KW-1185">Reference proteome</keyword>
<evidence type="ECO:0000256" key="2">
    <source>
        <dbReference type="SAM" id="SignalP"/>
    </source>
</evidence>
<dbReference type="InterPro" id="IPR002035">
    <property type="entry name" value="VWF_A"/>
</dbReference>
<keyword evidence="2" id="KW-0732">Signal</keyword>
<reference evidence="4 5" key="1">
    <citation type="submission" date="2019-06" db="EMBL/GenBank/DDBJ databases">
        <authorList>
            <person name="Livingstone P."/>
            <person name="Whitworth D."/>
        </authorList>
    </citation>
    <scope>NUCLEOTIDE SEQUENCE [LARGE SCALE GENOMIC DNA]</scope>
    <source>
        <strain evidence="4 5">AM401</strain>
    </source>
</reference>
<sequence>MPRHSKRLSWLAVPFLLGATASLAATHELDISAPATTIPITRVKVMLESSTPIPNGATLTFATPTGDKDVTVGGGPTPLGDPLTGDQVVITGGGTNAILIDYKRRDLLLLVGDLCSIKPPQDGSGKIRFTPDATNFNNLTGYRTTSFAAPSLSQCECSSRRVKGLTLWTQPPPGVDRGRIPMDVALVLDRSGSMLSTTPGDPANVEKWLALQSAAEQFIHFWEVEGLDPLSQTGGTGLGKDRLALVYFESDSEPTQFNGKLFVERAPALMDGGHPWEQAVSHVNANVTAGTTAMGGGIRDALTAWQADMVNDLTLVVMTDGMQNVNPMVKDGAGGDTGFKVLEVAPGAPERLTRHCVPMLTVAVASGAVPYADLMNAISQQTAGQSHLTTSSGTTTAFAQQLVTALKGNTLSTLLQSSTTLPSGTNTASRSVDVDGTVQSLYVNLGWFTTSPRGQPVTLKVTAPDGSNPKPVAVKTGRSHVLYRYDFPKAGPVGKWQLTVNRIPGTASPAIPYQLGAYVQEKSLDFQLSLDRLRHSAGQPLNVVAQVSFDGKPLENLNNGELTVLVETPNGALGTLMHETRGEGRGEQSPDPVSPYQGKLDTLMKDPEFLKKMGTTVGKDELVLKETAPGIYKLEFKDTQTPGTYRFHFQLLMKGPSGEPLRRTEIVETQVDVLPSGSKTDVQVTRVDTGSYVLVLTPRDALGNYVGPGFEDRVVVQINGKGRQAPATTPKLDGTYEVRLSGIAEGTEIIVLVNGTPVAKGPVTKLEPVEPRPPDNGTGRDGGTGGGDGGSGPPVPPPGEGCPCKHTRPSGSTGVLGLVALGFLASRRRKHHDGD</sequence>
<name>A0A540X0H0_9BACT</name>
<dbReference type="SUPFAM" id="SSF53300">
    <property type="entry name" value="vWA-like"/>
    <property type="match status" value="1"/>
</dbReference>
<feature type="chain" id="PRO_5021908525" evidence="2">
    <location>
        <begin position="25"/>
        <end position="835"/>
    </location>
</feature>
<accession>A0A540X0H0</accession>
<dbReference type="Gene3D" id="3.40.50.410">
    <property type="entry name" value="von Willebrand factor, type A domain"/>
    <property type="match status" value="1"/>
</dbReference>
<dbReference type="OrthoDB" id="6059150at2"/>
<feature type="signal peptide" evidence="2">
    <location>
        <begin position="1"/>
        <end position="24"/>
    </location>
</feature>
<protein>
    <submittedName>
        <fullName evidence="4">VWA domain-containing protein</fullName>
    </submittedName>
</protein>
<dbReference type="InterPro" id="IPR036465">
    <property type="entry name" value="vWFA_dom_sf"/>
</dbReference>
<feature type="domain" description="VWFA" evidence="3">
    <location>
        <begin position="183"/>
        <end position="406"/>
    </location>
</feature>
<organism evidence="4 5">
    <name type="scientific">Myxococcus llanfairpwllgwyngyllgogerychwyrndrobwllllantysiliogogogochensis</name>
    <dbReference type="NCBI Taxonomy" id="2590453"/>
    <lineage>
        <taxon>Bacteria</taxon>
        <taxon>Pseudomonadati</taxon>
        <taxon>Myxococcota</taxon>
        <taxon>Myxococcia</taxon>
        <taxon>Myxococcales</taxon>
        <taxon>Cystobacterineae</taxon>
        <taxon>Myxococcaceae</taxon>
        <taxon>Myxococcus</taxon>
    </lineage>
</organism>
<dbReference type="EMBL" id="VIFM01000060">
    <property type="protein sequence ID" value="TQF14732.1"/>
    <property type="molecule type" value="Genomic_DNA"/>
</dbReference>
<dbReference type="AlphaFoldDB" id="A0A540X0H0"/>
<gene>
    <name evidence="4" type="ORF">FJV41_17205</name>
</gene>
<proteinExistence type="predicted"/>
<dbReference type="Proteomes" id="UP000315369">
    <property type="component" value="Unassembled WGS sequence"/>
</dbReference>
<dbReference type="PROSITE" id="PS50234">
    <property type="entry name" value="VWFA"/>
    <property type="match status" value="1"/>
</dbReference>
<comment type="caution">
    <text evidence="4">The sequence shown here is derived from an EMBL/GenBank/DDBJ whole genome shotgun (WGS) entry which is preliminary data.</text>
</comment>
<evidence type="ECO:0000259" key="3">
    <source>
        <dbReference type="PROSITE" id="PS50234"/>
    </source>
</evidence>
<feature type="region of interest" description="Disordered" evidence="1">
    <location>
        <begin position="760"/>
        <end position="814"/>
    </location>
</feature>
<evidence type="ECO:0000256" key="1">
    <source>
        <dbReference type="SAM" id="MobiDB-lite"/>
    </source>
</evidence>
<feature type="compositionally biased region" description="Gly residues" evidence="1">
    <location>
        <begin position="779"/>
        <end position="792"/>
    </location>
</feature>
<evidence type="ECO:0000313" key="5">
    <source>
        <dbReference type="Proteomes" id="UP000315369"/>
    </source>
</evidence>